<dbReference type="AlphaFoldDB" id="A0A4C1UDP0"/>
<accession>A0A4C1UDP0</accession>
<evidence type="ECO:0000313" key="2">
    <source>
        <dbReference type="Proteomes" id="UP000299102"/>
    </source>
</evidence>
<evidence type="ECO:0000313" key="1">
    <source>
        <dbReference type="EMBL" id="GBP24066.1"/>
    </source>
</evidence>
<organism evidence="1 2">
    <name type="scientific">Eumeta variegata</name>
    <name type="common">Bagworm moth</name>
    <name type="synonym">Eumeta japonica</name>
    <dbReference type="NCBI Taxonomy" id="151549"/>
    <lineage>
        <taxon>Eukaryota</taxon>
        <taxon>Metazoa</taxon>
        <taxon>Ecdysozoa</taxon>
        <taxon>Arthropoda</taxon>
        <taxon>Hexapoda</taxon>
        <taxon>Insecta</taxon>
        <taxon>Pterygota</taxon>
        <taxon>Neoptera</taxon>
        <taxon>Endopterygota</taxon>
        <taxon>Lepidoptera</taxon>
        <taxon>Glossata</taxon>
        <taxon>Ditrysia</taxon>
        <taxon>Tineoidea</taxon>
        <taxon>Psychidae</taxon>
        <taxon>Oiketicinae</taxon>
        <taxon>Eumeta</taxon>
    </lineage>
</organism>
<dbReference type="OrthoDB" id="16066at2759"/>
<protein>
    <submittedName>
        <fullName evidence="1">Uncharacterized protein</fullName>
    </submittedName>
</protein>
<gene>
    <name evidence="1" type="ORF">EVAR_27289_1</name>
</gene>
<reference evidence="1 2" key="1">
    <citation type="journal article" date="2019" name="Commun. Biol.">
        <title>The bagworm genome reveals a unique fibroin gene that provides high tensile strength.</title>
        <authorList>
            <person name="Kono N."/>
            <person name="Nakamura H."/>
            <person name="Ohtoshi R."/>
            <person name="Tomita M."/>
            <person name="Numata K."/>
            <person name="Arakawa K."/>
        </authorList>
    </citation>
    <scope>NUCLEOTIDE SEQUENCE [LARGE SCALE GENOMIC DNA]</scope>
</reference>
<dbReference type="Proteomes" id="UP000299102">
    <property type="component" value="Unassembled WGS sequence"/>
</dbReference>
<sequence>MKQRLLQLNLFLSEWKGRVPFTLCLSLSLLGGLTMPEWKGRVPLTRSHCERITTILRFPVFVHAMRSLGRISPLRMTMDIAVDGKPSNEADMFSNTPPCIRGRESGFDETANKGKIHAPSVVIFNTNYRDKTVCTNYL</sequence>
<keyword evidence="2" id="KW-1185">Reference proteome</keyword>
<comment type="caution">
    <text evidence="1">The sequence shown here is derived from an EMBL/GenBank/DDBJ whole genome shotgun (WGS) entry which is preliminary data.</text>
</comment>
<name>A0A4C1UDP0_EUMVA</name>
<proteinExistence type="predicted"/>
<dbReference type="EMBL" id="BGZK01000157">
    <property type="protein sequence ID" value="GBP24066.1"/>
    <property type="molecule type" value="Genomic_DNA"/>
</dbReference>